<protein>
    <submittedName>
        <fullName evidence="2">Uncharacterized protein</fullName>
    </submittedName>
</protein>
<sequence length="85" mass="9803">MAVRLQAVVWSLFIYGVLWESFLSSTLVIITYTIENVIFRDYRITKLSYLHGTKVVDRAELLFWPHMPGERGVAIMVDKRKGGQA</sequence>
<keyword evidence="3" id="KW-1185">Reference proteome</keyword>
<evidence type="ECO:0000313" key="2">
    <source>
        <dbReference type="EMBL" id="GGA50424.1"/>
    </source>
</evidence>
<evidence type="ECO:0000256" key="1">
    <source>
        <dbReference type="SAM" id="Phobius"/>
    </source>
</evidence>
<dbReference type="EMBL" id="BMHF01000021">
    <property type="protein sequence ID" value="GGA50424.1"/>
    <property type="molecule type" value="Genomic_DNA"/>
</dbReference>
<name>A0ABQ1GU05_9BACL</name>
<organism evidence="2 3">
    <name type="scientific">Paenibacillus physcomitrellae</name>
    <dbReference type="NCBI Taxonomy" id="1619311"/>
    <lineage>
        <taxon>Bacteria</taxon>
        <taxon>Bacillati</taxon>
        <taxon>Bacillota</taxon>
        <taxon>Bacilli</taxon>
        <taxon>Bacillales</taxon>
        <taxon>Paenibacillaceae</taxon>
        <taxon>Paenibacillus</taxon>
    </lineage>
</organism>
<dbReference type="Proteomes" id="UP000609323">
    <property type="component" value="Unassembled WGS sequence"/>
</dbReference>
<accession>A0ABQ1GU05</accession>
<keyword evidence="1" id="KW-0812">Transmembrane</keyword>
<reference evidence="3" key="1">
    <citation type="journal article" date="2019" name="Int. J. Syst. Evol. Microbiol.">
        <title>The Global Catalogue of Microorganisms (GCM) 10K type strain sequencing project: providing services to taxonomists for standard genome sequencing and annotation.</title>
        <authorList>
            <consortium name="The Broad Institute Genomics Platform"/>
            <consortium name="The Broad Institute Genome Sequencing Center for Infectious Disease"/>
            <person name="Wu L."/>
            <person name="Ma J."/>
        </authorList>
    </citation>
    <scope>NUCLEOTIDE SEQUENCE [LARGE SCALE GENOMIC DNA]</scope>
    <source>
        <strain evidence="3">CGMCC 1.15044</strain>
    </source>
</reference>
<keyword evidence="1" id="KW-0472">Membrane</keyword>
<feature type="transmembrane region" description="Helical" evidence="1">
    <location>
        <begin position="12"/>
        <end position="34"/>
    </location>
</feature>
<evidence type="ECO:0000313" key="3">
    <source>
        <dbReference type="Proteomes" id="UP000609323"/>
    </source>
</evidence>
<keyword evidence="1" id="KW-1133">Transmembrane helix</keyword>
<gene>
    <name evidence="2" type="ORF">GCM10010917_39580</name>
</gene>
<comment type="caution">
    <text evidence="2">The sequence shown here is derived from an EMBL/GenBank/DDBJ whole genome shotgun (WGS) entry which is preliminary data.</text>
</comment>
<proteinExistence type="predicted"/>